<gene>
    <name evidence="4" type="primary">LOC117653595</name>
</gene>
<name>A0A6P9AIM8_THRPL</name>
<feature type="compositionally biased region" description="Polar residues" evidence="1">
    <location>
        <begin position="112"/>
        <end position="121"/>
    </location>
</feature>
<dbReference type="InterPro" id="IPR013087">
    <property type="entry name" value="Znf_C2H2_type"/>
</dbReference>
<reference evidence="4" key="1">
    <citation type="submission" date="2025-08" db="UniProtKB">
        <authorList>
            <consortium name="RefSeq"/>
        </authorList>
    </citation>
    <scope>IDENTIFICATION</scope>
    <source>
        <tissue evidence="4">Total insect</tissue>
    </source>
</reference>
<feature type="region of interest" description="Disordered" evidence="1">
    <location>
        <begin position="38"/>
        <end position="62"/>
    </location>
</feature>
<sequence length="257" mass="28708">MLPYISLHADAVTLKLQQIVSDVFPPHVLLKPRTDLFGTTKREDHCGNGEEGQATATDDGVDNAPSATSNVAAQPLSLKERVAQRIAEADRDELRRRRDRKPGAEQGEETSCHNVSSSSEAPSLPDVPLEQVVPSDQRPSSRTPPRGRRRIASPTERAKRCCLCRLGFASLQQLKQHSFFSHPSHVCKHCSRFFVKPDFARCHERTCMRRYPTCPRCGERALSLQEHRCRGTLGGRGLPTVVRVGSHYRLVSSNQRP</sequence>
<evidence type="ECO:0000313" key="3">
    <source>
        <dbReference type="Proteomes" id="UP000515158"/>
    </source>
</evidence>
<feature type="region of interest" description="Disordered" evidence="1">
    <location>
        <begin position="88"/>
        <end position="153"/>
    </location>
</feature>
<protein>
    <submittedName>
        <fullName evidence="4">Uncharacterized protein LOC117653595</fullName>
    </submittedName>
</protein>
<evidence type="ECO:0000313" key="4">
    <source>
        <dbReference type="RefSeq" id="XP_034255281.1"/>
    </source>
</evidence>
<accession>A0A6P9AIM8</accession>
<evidence type="ECO:0000256" key="1">
    <source>
        <dbReference type="SAM" id="MobiDB-lite"/>
    </source>
</evidence>
<dbReference type="GeneID" id="117653595"/>
<dbReference type="RefSeq" id="XP_034255281.1">
    <property type="nucleotide sequence ID" value="XM_034399390.1"/>
</dbReference>
<organism evidence="4">
    <name type="scientific">Thrips palmi</name>
    <name type="common">Melon thrips</name>
    <dbReference type="NCBI Taxonomy" id="161013"/>
    <lineage>
        <taxon>Eukaryota</taxon>
        <taxon>Metazoa</taxon>
        <taxon>Ecdysozoa</taxon>
        <taxon>Arthropoda</taxon>
        <taxon>Hexapoda</taxon>
        <taxon>Insecta</taxon>
        <taxon>Pterygota</taxon>
        <taxon>Neoptera</taxon>
        <taxon>Paraneoptera</taxon>
        <taxon>Thysanoptera</taxon>
        <taxon>Terebrantia</taxon>
        <taxon>Thripoidea</taxon>
        <taxon>Thripidae</taxon>
        <taxon>Thrips</taxon>
    </lineage>
</organism>
<dbReference type="Proteomes" id="UP000515158">
    <property type="component" value="Unplaced"/>
</dbReference>
<dbReference type="InParanoid" id="A0A6P9AIM8"/>
<feature type="domain" description="C2H2-type" evidence="2">
    <location>
        <begin position="161"/>
        <end position="182"/>
    </location>
</feature>
<dbReference type="PROSITE" id="PS00028">
    <property type="entry name" value="ZINC_FINGER_C2H2_1"/>
    <property type="match status" value="1"/>
</dbReference>
<dbReference type="AlphaFoldDB" id="A0A6P9AIM8"/>
<proteinExistence type="predicted"/>
<evidence type="ECO:0000259" key="2">
    <source>
        <dbReference type="PROSITE" id="PS00028"/>
    </source>
</evidence>
<keyword evidence="3" id="KW-1185">Reference proteome</keyword>
<dbReference type="KEGG" id="tpal:117653595"/>